<dbReference type="OrthoDB" id="9766131at2"/>
<organism evidence="13 14">
    <name type="scientific">Pseudopedobacter saltans (strain ATCC 51119 / DSM 12145 / JCM 21818 / CCUG 39354 / LMG 10337 / NBRC 100064 / NCIMB 13643)</name>
    <name type="common">Pedobacter saltans</name>
    <dbReference type="NCBI Taxonomy" id="762903"/>
    <lineage>
        <taxon>Bacteria</taxon>
        <taxon>Pseudomonadati</taxon>
        <taxon>Bacteroidota</taxon>
        <taxon>Sphingobacteriia</taxon>
        <taxon>Sphingobacteriales</taxon>
        <taxon>Sphingobacteriaceae</taxon>
        <taxon>Pseudopedobacter</taxon>
    </lineage>
</organism>
<reference evidence="14" key="2">
    <citation type="submission" date="2011-02" db="EMBL/GenBank/DDBJ databases">
        <title>The complete genome of Pedobacter saltans DSM 12145.</title>
        <authorList>
            <consortium name="US DOE Joint Genome Institute (JGI-PGF)"/>
            <person name="Lucas S."/>
            <person name="Copeland A."/>
            <person name="Lapidus A."/>
            <person name="Bruce D."/>
            <person name="Goodwin L."/>
            <person name="Pitluck S."/>
            <person name="Kyrpides N."/>
            <person name="Mavromatis K."/>
            <person name="Pagani I."/>
            <person name="Ivanova N."/>
            <person name="Ovchinnikova G."/>
            <person name="Lu M."/>
            <person name="Detter J.C."/>
            <person name="Han C."/>
            <person name="Land M."/>
            <person name="Hauser L."/>
            <person name="Markowitz V."/>
            <person name="Cheng J.-F."/>
            <person name="Hugenholtz P."/>
            <person name="Woyke T."/>
            <person name="Wu D."/>
            <person name="Tindall B."/>
            <person name="Pomrenke H.G."/>
            <person name="Brambilla E."/>
            <person name="Klenk H.-P."/>
            <person name="Eisen J.A."/>
        </authorList>
    </citation>
    <scope>NUCLEOTIDE SEQUENCE [LARGE SCALE GENOMIC DNA]</scope>
    <source>
        <strain evidence="14">ATCC 51119 / DSM 12145 / JCM 21818 / LMG 10337 / NBRC 100064 / NCIMB 13643</strain>
    </source>
</reference>
<evidence type="ECO:0000313" key="14">
    <source>
        <dbReference type="Proteomes" id="UP000000310"/>
    </source>
</evidence>
<keyword evidence="14" id="KW-1185">Reference proteome</keyword>
<keyword evidence="9 11" id="KW-0456">Lyase</keyword>
<comment type="subunit">
    <text evidence="4 11">Tetramer of two alpha and two beta chains.</text>
</comment>
<reference evidence="13 14" key="1">
    <citation type="journal article" date="2011" name="Stand. Genomic Sci.">
        <title>Complete genome sequence of the gliding, heparinolytic Pedobacter saltans type strain (113).</title>
        <authorList>
            <person name="Liolios K."/>
            <person name="Sikorski J."/>
            <person name="Lu M."/>
            <person name="Nolan M."/>
            <person name="Lapidus A."/>
            <person name="Lucas S."/>
            <person name="Hammon N."/>
            <person name="Deshpande S."/>
            <person name="Cheng J.F."/>
            <person name="Tapia R."/>
            <person name="Han C."/>
            <person name="Goodwin L."/>
            <person name="Pitluck S."/>
            <person name="Huntemann M."/>
            <person name="Ivanova N."/>
            <person name="Pagani I."/>
            <person name="Mavromatis K."/>
            <person name="Ovchinikova G."/>
            <person name="Pati A."/>
            <person name="Chen A."/>
            <person name="Palaniappan K."/>
            <person name="Land M."/>
            <person name="Hauser L."/>
            <person name="Brambilla E.M."/>
            <person name="Kotsyurbenko O."/>
            <person name="Rohde M."/>
            <person name="Tindall B.J."/>
            <person name="Abt B."/>
            <person name="Goker M."/>
            <person name="Detter J.C."/>
            <person name="Woyke T."/>
            <person name="Bristow J."/>
            <person name="Eisen J.A."/>
            <person name="Markowitz V."/>
            <person name="Hugenholtz P."/>
            <person name="Klenk H.P."/>
            <person name="Kyrpides N.C."/>
        </authorList>
    </citation>
    <scope>NUCLEOTIDE SEQUENCE [LARGE SCALE GENOMIC DNA]</scope>
    <source>
        <strain evidence="14">ATCC 51119 / DSM 12145 / JCM 21818 / LMG 10337 / NBRC 100064 / NCIMB 13643</strain>
    </source>
</reference>
<comment type="function">
    <text evidence="11">The beta subunit is responsible for the synthesis of L-tryptophan from indole and L-serine.</text>
</comment>
<comment type="cofactor">
    <cofactor evidence="1 11">
        <name>pyridoxal 5'-phosphate</name>
        <dbReference type="ChEBI" id="CHEBI:597326"/>
    </cofactor>
</comment>
<dbReference type="Proteomes" id="UP000000310">
    <property type="component" value="Chromosome"/>
</dbReference>
<evidence type="ECO:0000256" key="6">
    <source>
        <dbReference type="ARBA" id="ARBA00022822"/>
    </source>
</evidence>
<dbReference type="Gene3D" id="3.40.50.1100">
    <property type="match status" value="2"/>
</dbReference>
<protein>
    <recommendedName>
        <fullName evidence="11">Tryptophan synthase beta chain</fullName>
        <ecNumber evidence="11">4.2.1.20</ecNumber>
    </recommendedName>
</protein>
<dbReference type="GO" id="GO:0004834">
    <property type="term" value="F:tryptophan synthase activity"/>
    <property type="evidence" value="ECO:0007669"/>
    <property type="project" value="UniProtKB-UniRule"/>
</dbReference>
<sequence>MGNSKYRISENGYYGDFGGAYIPEMLYPNVEELRLNYESIIASEDFQKEFKSLLKDYVGRPSPLYYARRLSERYGANIFLKREDLNHTGAHKVNNTVGQILLAQKLGKKRIIAETGAGQHGVATATVCALKGLECVVYMGEIDIERQAPNVARMKMMGATVIPSTSGSKTLKDATNEAMRDWINNPEDTHYIIGSVVGPHPYPEMVAQFQSIISEETKKQLKEHTGSEFPDYVLACVGGGSNAMGMFYHFLDDENVKLIAAEAAGLGIESGHSAATSKLGKEGVLHGSKTILMQTEDGQVVEPYSISAGLDYPGIGPQHAHLHKVKRAEYVSITDDEALQACMLLSKLEGIIPAIESAHALAQLEKMKFEGGENVVVCLSGRGDKDLATFMKYFNL</sequence>
<dbReference type="NCBIfam" id="TIGR00263">
    <property type="entry name" value="trpB"/>
    <property type="match status" value="1"/>
</dbReference>
<dbReference type="InterPro" id="IPR001926">
    <property type="entry name" value="TrpB-like_PALP"/>
</dbReference>
<dbReference type="eggNOG" id="COG0133">
    <property type="taxonomic scope" value="Bacteria"/>
</dbReference>
<evidence type="ECO:0000256" key="5">
    <source>
        <dbReference type="ARBA" id="ARBA00022605"/>
    </source>
</evidence>
<comment type="pathway">
    <text evidence="2 11">Amino-acid biosynthesis; L-tryptophan biosynthesis; L-tryptophan from chorismate: step 5/5.</text>
</comment>
<dbReference type="PANTHER" id="PTHR48077">
    <property type="entry name" value="TRYPTOPHAN SYNTHASE-RELATED"/>
    <property type="match status" value="1"/>
</dbReference>
<dbReference type="InterPro" id="IPR006654">
    <property type="entry name" value="Trp_synth_beta"/>
</dbReference>
<evidence type="ECO:0000313" key="13">
    <source>
        <dbReference type="EMBL" id="ADY51962.1"/>
    </source>
</evidence>
<dbReference type="SUPFAM" id="SSF53686">
    <property type="entry name" value="Tryptophan synthase beta subunit-like PLP-dependent enzymes"/>
    <property type="match status" value="1"/>
</dbReference>
<dbReference type="STRING" id="762903.Pedsa_1396"/>
<dbReference type="Pfam" id="PF00291">
    <property type="entry name" value="PALP"/>
    <property type="match status" value="1"/>
</dbReference>
<keyword evidence="6 11" id="KW-0822">Tryptophan biosynthesis</keyword>
<dbReference type="KEGG" id="psn:Pedsa_1396"/>
<evidence type="ECO:0000256" key="9">
    <source>
        <dbReference type="ARBA" id="ARBA00023239"/>
    </source>
</evidence>
<evidence type="ECO:0000256" key="8">
    <source>
        <dbReference type="ARBA" id="ARBA00023141"/>
    </source>
</evidence>
<dbReference type="InterPro" id="IPR006653">
    <property type="entry name" value="Trp_synth_b_CS"/>
</dbReference>
<evidence type="ECO:0000256" key="11">
    <source>
        <dbReference type="HAMAP-Rule" id="MF_00133"/>
    </source>
</evidence>
<dbReference type="InterPro" id="IPR023026">
    <property type="entry name" value="Trp_synth_beta/beta-like"/>
</dbReference>
<evidence type="ECO:0000256" key="3">
    <source>
        <dbReference type="ARBA" id="ARBA00009982"/>
    </source>
</evidence>
<proteinExistence type="inferred from homology"/>
<dbReference type="InterPro" id="IPR036052">
    <property type="entry name" value="TrpB-like_PALP_sf"/>
</dbReference>
<dbReference type="EMBL" id="CP002545">
    <property type="protein sequence ID" value="ADY51962.1"/>
    <property type="molecule type" value="Genomic_DNA"/>
</dbReference>
<dbReference type="FunFam" id="3.40.50.1100:FF:000001">
    <property type="entry name" value="Tryptophan synthase beta chain"/>
    <property type="match status" value="1"/>
</dbReference>
<dbReference type="GO" id="GO:0005737">
    <property type="term" value="C:cytoplasm"/>
    <property type="evidence" value="ECO:0007669"/>
    <property type="project" value="TreeGrafter"/>
</dbReference>
<feature type="modified residue" description="N6-(pyridoxal phosphate)lysine" evidence="11">
    <location>
        <position position="92"/>
    </location>
</feature>
<evidence type="ECO:0000256" key="4">
    <source>
        <dbReference type="ARBA" id="ARBA00011270"/>
    </source>
</evidence>
<dbReference type="HOGENOM" id="CLU_016734_3_1_10"/>
<dbReference type="PIRSF" id="PIRSF001413">
    <property type="entry name" value="Trp_syn_beta"/>
    <property type="match status" value="1"/>
</dbReference>
<comment type="catalytic activity">
    <reaction evidence="10 11">
        <text>(1S,2R)-1-C-(indol-3-yl)glycerol 3-phosphate + L-serine = D-glyceraldehyde 3-phosphate + L-tryptophan + H2O</text>
        <dbReference type="Rhea" id="RHEA:10532"/>
        <dbReference type="ChEBI" id="CHEBI:15377"/>
        <dbReference type="ChEBI" id="CHEBI:33384"/>
        <dbReference type="ChEBI" id="CHEBI:57912"/>
        <dbReference type="ChEBI" id="CHEBI:58866"/>
        <dbReference type="ChEBI" id="CHEBI:59776"/>
        <dbReference type="EC" id="4.2.1.20"/>
    </reaction>
</comment>
<dbReference type="HAMAP" id="MF_00133">
    <property type="entry name" value="Trp_synth_beta"/>
    <property type="match status" value="1"/>
</dbReference>
<evidence type="ECO:0000259" key="12">
    <source>
        <dbReference type="Pfam" id="PF00291"/>
    </source>
</evidence>
<evidence type="ECO:0000256" key="7">
    <source>
        <dbReference type="ARBA" id="ARBA00022898"/>
    </source>
</evidence>
<dbReference type="EC" id="4.2.1.20" evidence="11"/>
<evidence type="ECO:0000256" key="2">
    <source>
        <dbReference type="ARBA" id="ARBA00004733"/>
    </source>
</evidence>
<dbReference type="UniPathway" id="UPA00035">
    <property type="reaction ID" value="UER00044"/>
</dbReference>
<keyword evidence="5 11" id="KW-0028">Amino-acid biosynthesis</keyword>
<feature type="domain" description="Tryptophan synthase beta chain-like PALP" evidence="12">
    <location>
        <begin position="59"/>
        <end position="381"/>
    </location>
</feature>
<accession>F0S4H1</accession>
<dbReference type="AlphaFoldDB" id="F0S4H1"/>
<gene>
    <name evidence="11" type="primary">trpB</name>
    <name evidence="13" type="ordered locus">Pedsa_1396</name>
</gene>
<dbReference type="FunFam" id="3.40.50.1100:FF:000004">
    <property type="entry name" value="Tryptophan synthase beta chain"/>
    <property type="match status" value="1"/>
</dbReference>
<dbReference type="RefSeq" id="WP_013632461.1">
    <property type="nucleotide sequence ID" value="NC_015177.1"/>
</dbReference>
<evidence type="ECO:0000256" key="10">
    <source>
        <dbReference type="ARBA" id="ARBA00049047"/>
    </source>
</evidence>
<dbReference type="PROSITE" id="PS00168">
    <property type="entry name" value="TRP_SYNTHASE_BETA"/>
    <property type="match status" value="1"/>
</dbReference>
<dbReference type="PANTHER" id="PTHR48077:SF3">
    <property type="entry name" value="TRYPTOPHAN SYNTHASE"/>
    <property type="match status" value="1"/>
</dbReference>
<keyword evidence="8 11" id="KW-0057">Aromatic amino acid biosynthesis</keyword>
<dbReference type="CDD" id="cd06446">
    <property type="entry name" value="Trp-synth_B"/>
    <property type="match status" value="1"/>
</dbReference>
<evidence type="ECO:0000256" key="1">
    <source>
        <dbReference type="ARBA" id="ARBA00001933"/>
    </source>
</evidence>
<keyword evidence="7 11" id="KW-0663">Pyridoxal phosphate</keyword>
<name>F0S4H1_PSESL</name>
<comment type="similarity">
    <text evidence="3 11">Belongs to the TrpB family.</text>
</comment>